<keyword evidence="5" id="KW-0539">Nucleus</keyword>
<comment type="subcellular location">
    <subcellularLocation>
        <location evidence="1">Nucleus</location>
    </subcellularLocation>
</comment>
<keyword evidence="3" id="KW-0238">DNA-binding</keyword>
<dbReference type="GO" id="GO:0003700">
    <property type="term" value="F:DNA-binding transcription factor activity"/>
    <property type="evidence" value="ECO:0007669"/>
    <property type="project" value="InterPro"/>
</dbReference>
<name>A0A835RA38_VANPL</name>
<accession>A0A835RA38</accession>
<keyword evidence="2" id="KW-0805">Transcription regulation</keyword>
<dbReference type="InterPro" id="IPR017887">
    <property type="entry name" value="TF_TCP_subgr"/>
</dbReference>
<organism evidence="7 8">
    <name type="scientific">Vanilla planifolia</name>
    <name type="common">Vanilla</name>
    <dbReference type="NCBI Taxonomy" id="51239"/>
    <lineage>
        <taxon>Eukaryota</taxon>
        <taxon>Viridiplantae</taxon>
        <taxon>Streptophyta</taxon>
        <taxon>Embryophyta</taxon>
        <taxon>Tracheophyta</taxon>
        <taxon>Spermatophyta</taxon>
        <taxon>Magnoliopsida</taxon>
        <taxon>Liliopsida</taxon>
        <taxon>Asparagales</taxon>
        <taxon>Orchidaceae</taxon>
        <taxon>Vanilloideae</taxon>
        <taxon>Vanilleae</taxon>
        <taxon>Vanilla</taxon>
    </lineage>
</organism>
<gene>
    <name evidence="7" type="ORF">HPP92_009480</name>
</gene>
<evidence type="ECO:0000256" key="1">
    <source>
        <dbReference type="ARBA" id="ARBA00004123"/>
    </source>
</evidence>
<keyword evidence="4" id="KW-0804">Transcription</keyword>
<dbReference type="PROSITE" id="PS51369">
    <property type="entry name" value="TCP"/>
    <property type="match status" value="1"/>
</dbReference>
<dbReference type="EMBL" id="JADCNL010000004">
    <property type="protein sequence ID" value="KAG0485401.1"/>
    <property type="molecule type" value="Genomic_DNA"/>
</dbReference>
<evidence type="ECO:0000256" key="3">
    <source>
        <dbReference type="ARBA" id="ARBA00023125"/>
    </source>
</evidence>
<dbReference type="Proteomes" id="UP000636800">
    <property type="component" value="Unassembled WGS sequence"/>
</dbReference>
<evidence type="ECO:0000256" key="4">
    <source>
        <dbReference type="ARBA" id="ARBA00023163"/>
    </source>
</evidence>
<evidence type="ECO:0000259" key="6">
    <source>
        <dbReference type="PROSITE" id="PS51369"/>
    </source>
</evidence>
<protein>
    <recommendedName>
        <fullName evidence="6">TCP domain-containing protein</fullName>
    </recommendedName>
</protein>
<comment type="caution">
    <text evidence="7">The sequence shown here is derived from an EMBL/GenBank/DDBJ whole genome shotgun (WGS) entry which is preliminary data.</text>
</comment>
<dbReference type="Pfam" id="PF03634">
    <property type="entry name" value="TCP"/>
    <property type="match status" value="1"/>
</dbReference>
<dbReference type="PANTHER" id="PTHR31072:SF147">
    <property type="entry name" value="TRANSCRIPTION FACTOR TCP13"/>
    <property type="match status" value="1"/>
</dbReference>
<dbReference type="PANTHER" id="PTHR31072">
    <property type="entry name" value="TRANSCRIPTION FACTOR TCP4-RELATED"/>
    <property type="match status" value="1"/>
</dbReference>
<sequence>MMKEQVGKAEAEHRKTRSLWSTLKNPRIVSVSGTLGGKDRHSKVRTMKGLRDRRVRLSVPTAIQLYELQHRLGLEQPSKVVDWLMDAARHEIDKLPALHLPYAQEGITAEQVLCCSLDAGNHAPESSNVAQGFLMGSASPSMLPLVGKSSWLPGTNTFAQFLTVNSSRNSLHSG</sequence>
<dbReference type="GO" id="GO:0043565">
    <property type="term" value="F:sequence-specific DNA binding"/>
    <property type="evidence" value="ECO:0007669"/>
    <property type="project" value="TreeGrafter"/>
</dbReference>
<feature type="domain" description="TCP" evidence="6">
    <location>
        <begin position="37"/>
        <end position="95"/>
    </location>
</feature>
<proteinExistence type="predicted"/>
<dbReference type="AlphaFoldDB" id="A0A835RA38"/>
<dbReference type="GO" id="GO:0005634">
    <property type="term" value="C:nucleus"/>
    <property type="evidence" value="ECO:0007669"/>
    <property type="project" value="UniProtKB-SubCell"/>
</dbReference>
<reference evidence="7 8" key="1">
    <citation type="journal article" date="2020" name="Nat. Food">
        <title>A phased Vanilla planifolia genome enables genetic improvement of flavour and production.</title>
        <authorList>
            <person name="Hasing T."/>
            <person name="Tang H."/>
            <person name="Brym M."/>
            <person name="Khazi F."/>
            <person name="Huang T."/>
            <person name="Chambers A.H."/>
        </authorList>
    </citation>
    <scope>NUCLEOTIDE SEQUENCE [LARGE SCALE GENOMIC DNA]</scope>
    <source>
        <tissue evidence="7">Leaf</tissue>
    </source>
</reference>
<evidence type="ECO:0000313" key="8">
    <source>
        <dbReference type="Proteomes" id="UP000636800"/>
    </source>
</evidence>
<evidence type="ECO:0000256" key="5">
    <source>
        <dbReference type="ARBA" id="ARBA00023242"/>
    </source>
</evidence>
<dbReference type="InterPro" id="IPR005333">
    <property type="entry name" value="Transcription_factor_TCP"/>
</dbReference>
<evidence type="ECO:0000256" key="2">
    <source>
        <dbReference type="ARBA" id="ARBA00023015"/>
    </source>
</evidence>
<evidence type="ECO:0000313" key="7">
    <source>
        <dbReference type="EMBL" id="KAG0485401.1"/>
    </source>
</evidence>
<keyword evidence="8" id="KW-1185">Reference proteome</keyword>